<name>A0A4R2FAE5_9GAMM</name>
<dbReference type="PANTHER" id="PTHR42781">
    <property type="entry name" value="SPERMIDINE/PUTRESCINE IMPORT ATP-BINDING PROTEIN POTA"/>
    <property type="match status" value="1"/>
</dbReference>
<dbReference type="Pfam" id="PF00005">
    <property type="entry name" value="ABC_tran"/>
    <property type="match status" value="1"/>
</dbReference>
<dbReference type="InterPro" id="IPR003593">
    <property type="entry name" value="AAA+_ATPase"/>
</dbReference>
<evidence type="ECO:0000259" key="4">
    <source>
        <dbReference type="PROSITE" id="PS50893"/>
    </source>
</evidence>
<proteinExistence type="predicted"/>
<comment type="caution">
    <text evidence="5">The sequence shown here is derived from an EMBL/GenBank/DDBJ whole genome shotgun (WGS) entry which is preliminary data.</text>
</comment>
<dbReference type="SUPFAM" id="SSF52540">
    <property type="entry name" value="P-loop containing nucleoside triphosphate hydrolases"/>
    <property type="match status" value="1"/>
</dbReference>
<keyword evidence="1" id="KW-0813">Transport</keyword>
<dbReference type="GO" id="GO:0015697">
    <property type="term" value="P:quaternary ammonium group transport"/>
    <property type="evidence" value="ECO:0007669"/>
    <property type="project" value="UniProtKB-ARBA"/>
</dbReference>
<dbReference type="OrthoDB" id="9802264at2"/>
<dbReference type="Proteomes" id="UP000294832">
    <property type="component" value="Unassembled WGS sequence"/>
</dbReference>
<dbReference type="SMART" id="SM00382">
    <property type="entry name" value="AAA"/>
    <property type="match status" value="1"/>
</dbReference>
<dbReference type="InterPro" id="IPR050093">
    <property type="entry name" value="ABC_SmlMolc_Importer"/>
</dbReference>
<dbReference type="Gene3D" id="3.40.50.300">
    <property type="entry name" value="P-loop containing nucleotide triphosphate hydrolases"/>
    <property type="match status" value="1"/>
</dbReference>
<keyword evidence="3 5" id="KW-0067">ATP-binding</keyword>
<dbReference type="GO" id="GO:0016887">
    <property type="term" value="F:ATP hydrolysis activity"/>
    <property type="evidence" value="ECO:0007669"/>
    <property type="project" value="InterPro"/>
</dbReference>
<dbReference type="EMBL" id="SLWF01000012">
    <property type="protein sequence ID" value="TCN84270.1"/>
    <property type="molecule type" value="Genomic_DNA"/>
</dbReference>
<feature type="domain" description="ABC transporter" evidence="4">
    <location>
        <begin position="1"/>
        <end position="235"/>
    </location>
</feature>
<dbReference type="RefSeq" id="WP_133038928.1">
    <property type="nucleotide sequence ID" value="NZ_SLWF01000012.1"/>
</dbReference>
<evidence type="ECO:0000313" key="6">
    <source>
        <dbReference type="Proteomes" id="UP000294832"/>
    </source>
</evidence>
<dbReference type="GO" id="GO:0005524">
    <property type="term" value="F:ATP binding"/>
    <property type="evidence" value="ECO:0007669"/>
    <property type="project" value="UniProtKB-KW"/>
</dbReference>
<dbReference type="PANTHER" id="PTHR42781:SF4">
    <property type="entry name" value="SPERMIDINE_PUTRESCINE IMPORT ATP-BINDING PROTEIN POTA"/>
    <property type="match status" value="1"/>
</dbReference>
<dbReference type="PROSITE" id="PS50893">
    <property type="entry name" value="ABC_TRANSPORTER_2"/>
    <property type="match status" value="1"/>
</dbReference>
<sequence>MKARGDLHVHISQLNGIPLQAEFSCRAGELLAVVGPSGGGKTTLLRMIAGLNQPQSGEIRCGEQLWFADGINLSPQQRHLGYVPQHYGLFPNLSAQANVMAGLDHLPKSQRRQRALQWLERVNLQGLPERLPHQLSGGQKQRVALARALAREPSVLLLDEPFSALDRETRERLYIELARLKSQLQIPVIMVTHDINEALLLADKLVLISQGQMLQQGEPRQVLLKPRNEAVARQMGLRNIFDAKVLPYDEQQQLQWLQFGEQKIACNTDARQRCGEHVRWVIPNQGIRFNAISSGRLSRSYNKLWVTIDSLLVMGESVRLVASIAGIAYQLHAEVPLHLVQKLALAEGLQTEVALKSDLIHLLEHEPACISSDR</sequence>
<reference evidence="5 6" key="1">
    <citation type="submission" date="2019-03" db="EMBL/GenBank/DDBJ databases">
        <title>Freshwater and sediment microbial communities from various areas in North America, analyzing microbe dynamics in response to fracking.</title>
        <authorList>
            <person name="Lamendella R."/>
        </authorList>
    </citation>
    <scope>NUCLEOTIDE SEQUENCE [LARGE SCALE GENOMIC DNA]</scope>
    <source>
        <strain evidence="5 6">74A</strain>
    </source>
</reference>
<evidence type="ECO:0000313" key="5">
    <source>
        <dbReference type="EMBL" id="TCN84270.1"/>
    </source>
</evidence>
<evidence type="ECO:0000256" key="3">
    <source>
        <dbReference type="ARBA" id="ARBA00022840"/>
    </source>
</evidence>
<dbReference type="AlphaFoldDB" id="A0A4R2FAE5"/>
<organism evidence="5 6">
    <name type="scientific">Shewanella fodinae</name>
    <dbReference type="NCBI Taxonomy" id="552357"/>
    <lineage>
        <taxon>Bacteria</taxon>
        <taxon>Pseudomonadati</taxon>
        <taxon>Pseudomonadota</taxon>
        <taxon>Gammaproteobacteria</taxon>
        <taxon>Alteromonadales</taxon>
        <taxon>Shewanellaceae</taxon>
        <taxon>Shewanella</taxon>
    </lineage>
</organism>
<evidence type="ECO:0000256" key="2">
    <source>
        <dbReference type="ARBA" id="ARBA00022741"/>
    </source>
</evidence>
<dbReference type="InterPro" id="IPR008995">
    <property type="entry name" value="Mo/tungstate-bd_C_term_dom"/>
</dbReference>
<dbReference type="InterPro" id="IPR003439">
    <property type="entry name" value="ABC_transporter-like_ATP-bd"/>
</dbReference>
<dbReference type="InterPro" id="IPR027417">
    <property type="entry name" value="P-loop_NTPase"/>
</dbReference>
<keyword evidence="6" id="KW-1185">Reference proteome</keyword>
<evidence type="ECO:0000256" key="1">
    <source>
        <dbReference type="ARBA" id="ARBA00022448"/>
    </source>
</evidence>
<keyword evidence="2" id="KW-0547">Nucleotide-binding</keyword>
<dbReference type="InterPro" id="IPR017871">
    <property type="entry name" value="ABC_transporter-like_CS"/>
</dbReference>
<dbReference type="SUPFAM" id="SSF50331">
    <property type="entry name" value="MOP-like"/>
    <property type="match status" value="1"/>
</dbReference>
<dbReference type="PROSITE" id="PS00211">
    <property type="entry name" value="ABC_TRANSPORTER_1"/>
    <property type="match status" value="1"/>
</dbReference>
<dbReference type="FunFam" id="3.40.50.300:FF:000425">
    <property type="entry name" value="Probable ABC transporter, ATP-binding subunit"/>
    <property type="match status" value="1"/>
</dbReference>
<accession>A0A4R2FAE5</accession>
<protein>
    <submittedName>
        <fullName evidence="5">Molybdate transport system ATP-binding protein</fullName>
    </submittedName>
</protein>
<gene>
    <name evidence="5" type="ORF">EDC91_11244</name>
</gene>